<accession>A0ABW7ZXL3</accession>
<comment type="caution">
    <text evidence="3">The sequence shown here is derived from an EMBL/GenBank/DDBJ whole genome shotgun (WGS) entry which is preliminary data.</text>
</comment>
<feature type="domain" description="Putative sensor" evidence="2">
    <location>
        <begin position="14"/>
        <end position="199"/>
    </location>
</feature>
<keyword evidence="1" id="KW-0472">Membrane</keyword>
<keyword evidence="4" id="KW-1185">Reference proteome</keyword>
<evidence type="ECO:0000259" key="2">
    <source>
        <dbReference type="Pfam" id="PF13796"/>
    </source>
</evidence>
<protein>
    <submittedName>
        <fullName evidence="3">Sensor domain-containing protein</fullName>
    </submittedName>
</protein>
<feature type="transmembrane region" description="Helical" evidence="1">
    <location>
        <begin position="109"/>
        <end position="142"/>
    </location>
</feature>
<reference evidence="3 4" key="1">
    <citation type="submission" date="2024-10" db="EMBL/GenBank/DDBJ databases">
        <title>The Natural Products Discovery Center: Release of the First 8490 Sequenced Strains for Exploring Actinobacteria Biosynthetic Diversity.</title>
        <authorList>
            <person name="Kalkreuter E."/>
            <person name="Kautsar S.A."/>
            <person name="Yang D."/>
            <person name="Bader C.D."/>
            <person name="Teijaro C.N."/>
            <person name="Fluegel L."/>
            <person name="Davis C.M."/>
            <person name="Simpson J.R."/>
            <person name="Lauterbach L."/>
            <person name="Steele A.D."/>
            <person name="Gui C."/>
            <person name="Meng S."/>
            <person name="Li G."/>
            <person name="Viehrig K."/>
            <person name="Ye F."/>
            <person name="Su P."/>
            <person name="Kiefer A.F."/>
            <person name="Nichols A."/>
            <person name="Cepeda A.J."/>
            <person name="Yan W."/>
            <person name="Fan B."/>
            <person name="Jiang Y."/>
            <person name="Adhikari A."/>
            <person name="Zheng C.-J."/>
            <person name="Schuster L."/>
            <person name="Cowan T.M."/>
            <person name="Smanski M.J."/>
            <person name="Chevrette M.G."/>
            <person name="De Carvalho L.P.S."/>
            <person name="Shen B."/>
        </authorList>
    </citation>
    <scope>NUCLEOTIDE SEQUENCE [LARGE SCALE GENOMIC DNA]</scope>
    <source>
        <strain evidence="3 4">NPDC049503</strain>
    </source>
</reference>
<evidence type="ECO:0000256" key="1">
    <source>
        <dbReference type="SAM" id="Phobius"/>
    </source>
</evidence>
<keyword evidence="1" id="KW-1133">Transmembrane helix</keyword>
<dbReference type="RefSeq" id="WP_397018839.1">
    <property type="nucleotide sequence ID" value="NZ_JBITMB010000001.1"/>
</dbReference>
<feature type="transmembrane region" description="Helical" evidence="1">
    <location>
        <begin position="36"/>
        <end position="56"/>
    </location>
</feature>
<organism evidence="3 4">
    <name type="scientific">Nonomuraea indica</name>
    <dbReference type="NCBI Taxonomy" id="1581193"/>
    <lineage>
        <taxon>Bacteria</taxon>
        <taxon>Bacillati</taxon>
        <taxon>Actinomycetota</taxon>
        <taxon>Actinomycetes</taxon>
        <taxon>Streptosporangiales</taxon>
        <taxon>Streptosporangiaceae</taxon>
        <taxon>Nonomuraea</taxon>
    </lineage>
</organism>
<evidence type="ECO:0000313" key="4">
    <source>
        <dbReference type="Proteomes" id="UP001612928"/>
    </source>
</evidence>
<dbReference type="InterPro" id="IPR025828">
    <property type="entry name" value="Put_sensor_dom"/>
</dbReference>
<gene>
    <name evidence="3" type="ORF">ACIBP5_04935</name>
</gene>
<name>A0ABW7ZXL3_9ACTN</name>
<dbReference type="EMBL" id="JBITMB010000001">
    <property type="protein sequence ID" value="MFI7439295.1"/>
    <property type="molecule type" value="Genomic_DNA"/>
</dbReference>
<proteinExistence type="predicted"/>
<dbReference type="Proteomes" id="UP001612928">
    <property type="component" value="Unassembled WGS sequence"/>
</dbReference>
<feature type="transmembrane region" description="Helical" evidence="1">
    <location>
        <begin position="12"/>
        <end position="30"/>
    </location>
</feature>
<sequence>MTTLRQRIATDTRYALGGFPAATISFALVVSGMAAGIGSLVAVVGVPILGATAATARRFADTEREMVAEVLERPVGRPVYPDAPPSAGLLRRLANPVAGAQGWLDMLHAVIAFPFAVLSFAVTLAWWVGAIAGLSFPLYGWILAAIPGMEGLPELLGLGDGTATFVIFNTAVGALFAVTLPPVVRGMALVRATLAQAMLTRPVRPAVQEPFSPYADLLAARRA</sequence>
<keyword evidence="1" id="KW-0812">Transmembrane</keyword>
<evidence type="ECO:0000313" key="3">
    <source>
        <dbReference type="EMBL" id="MFI7439295.1"/>
    </source>
</evidence>
<dbReference type="Pfam" id="PF13796">
    <property type="entry name" value="Sensor"/>
    <property type="match status" value="1"/>
</dbReference>
<feature type="transmembrane region" description="Helical" evidence="1">
    <location>
        <begin position="162"/>
        <end position="184"/>
    </location>
</feature>